<organism evidence="1 2">
    <name type="scientific">Daphnia magna</name>
    <dbReference type="NCBI Taxonomy" id="35525"/>
    <lineage>
        <taxon>Eukaryota</taxon>
        <taxon>Metazoa</taxon>
        <taxon>Ecdysozoa</taxon>
        <taxon>Arthropoda</taxon>
        <taxon>Crustacea</taxon>
        <taxon>Branchiopoda</taxon>
        <taxon>Diplostraca</taxon>
        <taxon>Cladocera</taxon>
        <taxon>Anomopoda</taxon>
        <taxon>Daphniidae</taxon>
        <taxon>Daphnia</taxon>
    </lineage>
</organism>
<gene>
    <name evidence="1" type="ORF">OUZ56_021478</name>
</gene>
<protein>
    <submittedName>
        <fullName evidence="1">Uncharacterized protein</fullName>
    </submittedName>
</protein>
<accession>A0ABQ9ZHJ4</accession>
<evidence type="ECO:0000313" key="2">
    <source>
        <dbReference type="Proteomes" id="UP001234178"/>
    </source>
</evidence>
<dbReference type="Proteomes" id="UP001234178">
    <property type="component" value="Unassembled WGS sequence"/>
</dbReference>
<reference evidence="1 2" key="1">
    <citation type="journal article" date="2023" name="Nucleic Acids Res.">
        <title>The hologenome of Daphnia magna reveals possible DNA methylation and microbiome-mediated evolution of the host genome.</title>
        <authorList>
            <person name="Chaturvedi A."/>
            <person name="Li X."/>
            <person name="Dhandapani V."/>
            <person name="Marshall H."/>
            <person name="Kissane S."/>
            <person name="Cuenca-Cambronero M."/>
            <person name="Asole G."/>
            <person name="Calvet F."/>
            <person name="Ruiz-Romero M."/>
            <person name="Marangio P."/>
            <person name="Guigo R."/>
            <person name="Rago D."/>
            <person name="Mirbahai L."/>
            <person name="Eastwood N."/>
            <person name="Colbourne J.K."/>
            <person name="Zhou J."/>
            <person name="Mallon E."/>
            <person name="Orsini L."/>
        </authorList>
    </citation>
    <scope>NUCLEOTIDE SEQUENCE [LARGE SCALE GENOMIC DNA]</scope>
    <source>
        <strain evidence="1">LRV0_1</strain>
    </source>
</reference>
<comment type="caution">
    <text evidence="1">The sequence shown here is derived from an EMBL/GenBank/DDBJ whole genome shotgun (WGS) entry which is preliminary data.</text>
</comment>
<keyword evidence="2" id="KW-1185">Reference proteome</keyword>
<sequence length="112" mass="12832">MSFFGEVVIVLDKISIDTTPSECNDMINHKKCNGNEMKASDNKYVIAALKDQRTLALNPWGGFGTMAEKNIMRSTQFKRLAQLAYDIQTRFMGNRPYVNLKSCVIWKPSHLW</sequence>
<evidence type="ECO:0000313" key="1">
    <source>
        <dbReference type="EMBL" id="KAK4012379.1"/>
    </source>
</evidence>
<name>A0ABQ9ZHJ4_9CRUS</name>
<dbReference type="EMBL" id="JAOYFB010000003">
    <property type="protein sequence ID" value="KAK4012379.1"/>
    <property type="molecule type" value="Genomic_DNA"/>
</dbReference>
<proteinExistence type="predicted"/>